<protein>
    <recommendedName>
        <fullName evidence="1">MaoC-like domain-containing protein</fullName>
    </recommendedName>
</protein>
<keyword evidence="3" id="KW-1185">Reference proteome</keyword>
<proteinExistence type="predicted"/>
<dbReference type="Proteomes" id="UP001054857">
    <property type="component" value="Unassembled WGS sequence"/>
</dbReference>
<dbReference type="Pfam" id="PF01575">
    <property type="entry name" value="MaoC_dehydratas"/>
    <property type="match status" value="1"/>
</dbReference>
<dbReference type="GO" id="GO:0005739">
    <property type="term" value="C:mitochondrion"/>
    <property type="evidence" value="ECO:0007669"/>
    <property type="project" value="TreeGrafter"/>
</dbReference>
<reference evidence="2 3" key="1">
    <citation type="journal article" date="2021" name="Sci. Rep.">
        <title>Genome sequencing of the multicellular alga Astrephomene provides insights into convergent evolution of germ-soma differentiation.</title>
        <authorList>
            <person name="Yamashita S."/>
            <person name="Yamamoto K."/>
            <person name="Matsuzaki R."/>
            <person name="Suzuki S."/>
            <person name="Yamaguchi H."/>
            <person name="Hirooka S."/>
            <person name="Minakuchi Y."/>
            <person name="Miyagishima S."/>
            <person name="Kawachi M."/>
            <person name="Toyoda A."/>
            <person name="Nozaki H."/>
        </authorList>
    </citation>
    <scope>NUCLEOTIDE SEQUENCE [LARGE SCALE GENOMIC DNA]</scope>
    <source>
        <strain evidence="2 3">NIES-4017</strain>
    </source>
</reference>
<name>A0AAD3DE07_9CHLO</name>
<dbReference type="GO" id="GO:0006633">
    <property type="term" value="P:fatty acid biosynthetic process"/>
    <property type="evidence" value="ECO:0007669"/>
    <property type="project" value="TreeGrafter"/>
</dbReference>
<comment type="caution">
    <text evidence="2">The sequence shown here is derived from an EMBL/GenBank/DDBJ whole genome shotgun (WGS) entry which is preliminary data.</text>
</comment>
<evidence type="ECO:0000259" key="1">
    <source>
        <dbReference type="Pfam" id="PF01575"/>
    </source>
</evidence>
<dbReference type="InterPro" id="IPR002539">
    <property type="entry name" value="MaoC-like_dom"/>
</dbReference>
<dbReference type="PANTHER" id="PTHR43437">
    <property type="entry name" value="HYDROXYACYL-THIOESTER DEHYDRATASE TYPE 2, MITOCHONDRIAL-RELATED"/>
    <property type="match status" value="1"/>
</dbReference>
<dbReference type="Gene3D" id="3.10.129.10">
    <property type="entry name" value="Hotdog Thioesterase"/>
    <property type="match status" value="1"/>
</dbReference>
<organism evidence="2 3">
    <name type="scientific">Astrephomene gubernaculifera</name>
    <dbReference type="NCBI Taxonomy" id="47775"/>
    <lineage>
        <taxon>Eukaryota</taxon>
        <taxon>Viridiplantae</taxon>
        <taxon>Chlorophyta</taxon>
        <taxon>core chlorophytes</taxon>
        <taxon>Chlorophyceae</taxon>
        <taxon>CS clade</taxon>
        <taxon>Chlamydomonadales</taxon>
        <taxon>Astrephomenaceae</taxon>
        <taxon>Astrephomene</taxon>
    </lineage>
</organism>
<dbReference type="CDD" id="cd03449">
    <property type="entry name" value="R_hydratase"/>
    <property type="match status" value="1"/>
</dbReference>
<sequence>MASVFARLARHSTPWCRPGHRLLHVGSEASETKTFGTEAVQSFVSLTGDANPIHTDKQAALASGFAAPILPGILVASLFPAIIGSSFPGTVYLSQSLRFRAPALVDQAVTATVTVRRVSGRRVTFATAAVLRDSGVVVVDGEALALLPERGQEGRPAEPAS</sequence>
<feature type="domain" description="MaoC-like" evidence="1">
    <location>
        <begin position="33"/>
        <end position="121"/>
    </location>
</feature>
<evidence type="ECO:0000313" key="3">
    <source>
        <dbReference type="Proteomes" id="UP001054857"/>
    </source>
</evidence>
<dbReference type="GO" id="GO:0019171">
    <property type="term" value="F:(3R)-hydroxyacyl-[acyl-carrier-protein] dehydratase activity"/>
    <property type="evidence" value="ECO:0007669"/>
    <property type="project" value="TreeGrafter"/>
</dbReference>
<dbReference type="AlphaFoldDB" id="A0AAD3DE07"/>
<dbReference type="EMBL" id="BMAR01000001">
    <property type="protein sequence ID" value="GFR40045.1"/>
    <property type="molecule type" value="Genomic_DNA"/>
</dbReference>
<accession>A0AAD3DE07</accession>
<dbReference type="InterPro" id="IPR029069">
    <property type="entry name" value="HotDog_dom_sf"/>
</dbReference>
<evidence type="ECO:0000313" key="2">
    <source>
        <dbReference type="EMBL" id="GFR40045.1"/>
    </source>
</evidence>
<dbReference type="SUPFAM" id="SSF54637">
    <property type="entry name" value="Thioesterase/thiol ester dehydrase-isomerase"/>
    <property type="match status" value="1"/>
</dbReference>
<gene>
    <name evidence="2" type="ORF">Agub_g583</name>
</gene>
<dbReference type="InterPro" id="IPR050965">
    <property type="entry name" value="UPF0336/Enoyl-CoA_hydratase"/>
</dbReference>
<dbReference type="PANTHER" id="PTHR43437:SF3">
    <property type="entry name" value="HYDROXYACYL-THIOESTER DEHYDRATASE TYPE 2, MITOCHONDRIAL"/>
    <property type="match status" value="1"/>
</dbReference>